<keyword evidence="4 7" id="KW-0408">Iron</keyword>
<dbReference type="Proteomes" id="UP000247498">
    <property type="component" value="Unassembled WGS sequence"/>
</dbReference>
<sequence length="538" mass="58002">MATVAAVSITPAGPSSKNGWSLIDLPRALGRVVWKQLYHALSRPNKAYGEVFLEGNFAPVPEELFEAALEVVEGAVPPEIDGAFLRVGPNPALPPVGGYHWFDGDGMVHACRIKGGSASYCNRWVETSRLKQEREAGYAHCLKFGDHVGVAGLALLLLNKARTRLGVVDTSEGLGTANTAMVAHAGRLLALNEGDLPYSLRLACNGLLETVGRVTMGGWRKTSFTAHPKLDPATGKLHFFRYTFDAPPYATAATLGPDGATLEGVVDLDLARPVMMHDMAISQSYQIFMDHPLIFDGERMVKGQLPFRFAAEHGSRIGLLKKGADSSEGMVWIKMPAFMVFHVANAWEEEDGTTTIPHGTSSTGGIPPAEQPRLAVATLDPKTGESSLRVLSEVVGDFPTIHPQKTGQKCRYAYLAAMVTKNKAVKWDGVAKIDLWAPEGSDACAGRIKLPPGHYNGETQFVPRHDDPSLCASEDDGFLVTFVHDEVAGQSYLGIWDAATMDDAPLAKLKLPARVPYGFHSHWMSGDACRKAACAEAC</sequence>
<dbReference type="EC" id="1.14.99.n4" evidence="5"/>
<dbReference type="PANTHER" id="PTHR10543">
    <property type="entry name" value="BETA-CAROTENE DIOXYGENASE"/>
    <property type="match status" value="1"/>
</dbReference>
<dbReference type="InterPro" id="IPR004294">
    <property type="entry name" value="Carotenoid_Oase"/>
</dbReference>
<name>A0A2V0P3K2_9CHLO</name>
<dbReference type="GO" id="GO:0009570">
    <property type="term" value="C:chloroplast stroma"/>
    <property type="evidence" value="ECO:0007669"/>
    <property type="project" value="TreeGrafter"/>
</dbReference>
<dbReference type="GO" id="GO:0016121">
    <property type="term" value="P:carotene catabolic process"/>
    <property type="evidence" value="ECO:0007669"/>
    <property type="project" value="TreeGrafter"/>
</dbReference>
<dbReference type="GO" id="GO:0010436">
    <property type="term" value="F:carotenoid dioxygenase activity"/>
    <property type="evidence" value="ECO:0007669"/>
    <property type="project" value="TreeGrafter"/>
</dbReference>
<organism evidence="8 9">
    <name type="scientific">Raphidocelis subcapitata</name>
    <dbReference type="NCBI Taxonomy" id="307507"/>
    <lineage>
        <taxon>Eukaryota</taxon>
        <taxon>Viridiplantae</taxon>
        <taxon>Chlorophyta</taxon>
        <taxon>core chlorophytes</taxon>
        <taxon>Chlorophyceae</taxon>
        <taxon>CS clade</taxon>
        <taxon>Sphaeropleales</taxon>
        <taxon>Selenastraceae</taxon>
        <taxon>Raphidocelis</taxon>
    </lineage>
</organism>
<keyword evidence="2 7" id="KW-0479">Metal-binding</keyword>
<evidence type="ECO:0000256" key="5">
    <source>
        <dbReference type="ARBA" id="ARBA00039084"/>
    </source>
</evidence>
<keyword evidence="9" id="KW-1185">Reference proteome</keyword>
<dbReference type="InParanoid" id="A0A2V0P3K2"/>
<dbReference type="GO" id="GO:0046872">
    <property type="term" value="F:metal ion binding"/>
    <property type="evidence" value="ECO:0007669"/>
    <property type="project" value="UniProtKB-KW"/>
</dbReference>
<dbReference type="PANTHER" id="PTHR10543:SF89">
    <property type="entry name" value="CAROTENOID 9,10(9',10')-CLEAVAGE DIOXYGENASE 1"/>
    <property type="match status" value="1"/>
</dbReference>
<dbReference type="OrthoDB" id="1069523at2759"/>
<dbReference type="AlphaFoldDB" id="A0A2V0P3K2"/>
<evidence type="ECO:0000256" key="7">
    <source>
        <dbReference type="PIRSR" id="PIRSR604294-1"/>
    </source>
</evidence>
<protein>
    <recommendedName>
        <fullName evidence="5">carotenoid 9,10-dioxygenase</fullName>
        <ecNumber evidence="5">1.14.99.n4</ecNumber>
    </recommendedName>
</protein>
<feature type="binding site" evidence="7">
    <location>
        <position position="342"/>
    </location>
    <ligand>
        <name>Fe cation</name>
        <dbReference type="ChEBI" id="CHEBI:24875"/>
        <note>catalytic</note>
    </ligand>
</feature>
<comment type="similarity">
    <text evidence="1">Belongs to the carotenoid oxygenase family.</text>
</comment>
<comment type="caution">
    <text evidence="8">The sequence shown here is derived from an EMBL/GenBank/DDBJ whole genome shotgun (WGS) entry which is preliminary data.</text>
</comment>
<evidence type="ECO:0000313" key="8">
    <source>
        <dbReference type="EMBL" id="GBF94451.1"/>
    </source>
</evidence>
<evidence type="ECO:0000256" key="1">
    <source>
        <dbReference type="ARBA" id="ARBA00006787"/>
    </source>
</evidence>
<evidence type="ECO:0000256" key="3">
    <source>
        <dbReference type="ARBA" id="ARBA00023002"/>
    </source>
</evidence>
<dbReference type="EMBL" id="BDRX01000051">
    <property type="protein sequence ID" value="GBF94451.1"/>
    <property type="molecule type" value="Genomic_DNA"/>
</dbReference>
<dbReference type="FunCoup" id="A0A2V0P3K2">
    <property type="interactions" value="727"/>
</dbReference>
<comment type="catalytic activity">
    <reaction evidence="6">
        <text>all-trans-zeaxanthin + 2 O2 = 4,9-dimethyldodeca-2,4,6,8,10-pentaenedial + 2 (3R)-hydroxy-beta-ionone</text>
        <dbReference type="Rhea" id="RHEA:26393"/>
        <dbReference type="ChEBI" id="CHEBI:15379"/>
        <dbReference type="ChEBI" id="CHEBI:27547"/>
        <dbReference type="ChEBI" id="CHEBI:53171"/>
        <dbReference type="ChEBI" id="CHEBI:53173"/>
        <dbReference type="EC" id="1.14.99.n4"/>
    </reaction>
</comment>
<gene>
    <name evidence="8" type="ORF">Rsub_07265</name>
</gene>
<comment type="cofactor">
    <cofactor evidence="7">
        <name>Fe(2+)</name>
        <dbReference type="ChEBI" id="CHEBI:29033"/>
    </cofactor>
    <text evidence="7">Binds 1 Fe(2+) ion per subunit.</text>
</comment>
<feature type="binding site" evidence="7">
    <location>
        <position position="277"/>
    </location>
    <ligand>
        <name>Fe cation</name>
        <dbReference type="ChEBI" id="CHEBI:24875"/>
        <note>catalytic</note>
    </ligand>
</feature>
<feature type="binding site" evidence="7">
    <location>
        <position position="520"/>
    </location>
    <ligand>
        <name>Fe cation</name>
        <dbReference type="ChEBI" id="CHEBI:24875"/>
        <note>catalytic</note>
    </ligand>
</feature>
<feature type="binding site" evidence="7">
    <location>
        <position position="227"/>
    </location>
    <ligand>
        <name>Fe cation</name>
        <dbReference type="ChEBI" id="CHEBI:24875"/>
        <note>catalytic</note>
    </ligand>
</feature>
<dbReference type="STRING" id="307507.A0A2V0P3K2"/>
<keyword evidence="3" id="KW-0560">Oxidoreductase</keyword>
<evidence type="ECO:0000256" key="2">
    <source>
        <dbReference type="ARBA" id="ARBA00022723"/>
    </source>
</evidence>
<proteinExistence type="inferred from homology"/>
<evidence type="ECO:0000256" key="4">
    <source>
        <dbReference type="ARBA" id="ARBA00023004"/>
    </source>
</evidence>
<evidence type="ECO:0000256" key="6">
    <source>
        <dbReference type="ARBA" id="ARBA00048709"/>
    </source>
</evidence>
<reference evidence="8 9" key="1">
    <citation type="journal article" date="2018" name="Sci. Rep.">
        <title>Raphidocelis subcapitata (=Pseudokirchneriella subcapitata) provides an insight into genome evolution and environmental adaptations in the Sphaeropleales.</title>
        <authorList>
            <person name="Suzuki S."/>
            <person name="Yamaguchi H."/>
            <person name="Nakajima N."/>
            <person name="Kawachi M."/>
        </authorList>
    </citation>
    <scope>NUCLEOTIDE SEQUENCE [LARGE SCALE GENOMIC DNA]</scope>
    <source>
        <strain evidence="8 9">NIES-35</strain>
    </source>
</reference>
<accession>A0A2V0P3K2</accession>
<evidence type="ECO:0000313" key="9">
    <source>
        <dbReference type="Proteomes" id="UP000247498"/>
    </source>
</evidence>
<dbReference type="Pfam" id="PF03055">
    <property type="entry name" value="RPE65"/>
    <property type="match status" value="1"/>
</dbReference>